<gene>
    <name evidence="1" type="ORF">NM208_g15460</name>
</gene>
<organism evidence="1 2">
    <name type="scientific">Fusarium decemcellulare</name>
    <dbReference type="NCBI Taxonomy" id="57161"/>
    <lineage>
        <taxon>Eukaryota</taxon>
        <taxon>Fungi</taxon>
        <taxon>Dikarya</taxon>
        <taxon>Ascomycota</taxon>
        <taxon>Pezizomycotina</taxon>
        <taxon>Sordariomycetes</taxon>
        <taxon>Hypocreomycetidae</taxon>
        <taxon>Hypocreales</taxon>
        <taxon>Nectriaceae</taxon>
        <taxon>Fusarium</taxon>
        <taxon>Fusarium decemcellulare species complex</taxon>
    </lineage>
</organism>
<protein>
    <submittedName>
        <fullName evidence="1">Uncharacterized protein</fullName>
    </submittedName>
</protein>
<name>A0ACC1RCZ0_9HYPO</name>
<dbReference type="Proteomes" id="UP001148629">
    <property type="component" value="Unassembled WGS sequence"/>
</dbReference>
<comment type="caution">
    <text evidence="1">The sequence shown here is derived from an EMBL/GenBank/DDBJ whole genome shotgun (WGS) entry which is preliminary data.</text>
</comment>
<reference evidence="1" key="1">
    <citation type="submission" date="2022-08" db="EMBL/GenBank/DDBJ databases">
        <title>Genome Sequence of Fusarium decemcellulare.</title>
        <authorList>
            <person name="Buettner E."/>
        </authorList>
    </citation>
    <scope>NUCLEOTIDE SEQUENCE</scope>
    <source>
        <strain evidence="1">Babe19</strain>
    </source>
</reference>
<sequence length="196" mass="21034">MASPTSALFVVDIQKDLALDPETKIPDAARIRDAGTSILAVARGITSGSGAESPLIVFVQHEESAKDGPLVRGTEPWELVFEPQTGNERELVVPKNTRDTFKSNPSLAEKLTAQGIKNIVAFGIQSECCVLETCKGALAAGFRVTLLQGAHSTYDAKDKTALQIEKEVEDELKGLGASIVPWETAVSDWKQTGKLE</sequence>
<accession>A0ACC1RCZ0</accession>
<dbReference type="EMBL" id="JANRMS010004164">
    <property type="protein sequence ID" value="KAJ3511133.1"/>
    <property type="molecule type" value="Genomic_DNA"/>
</dbReference>
<proteinExistence type="predicted"/>
<keyword evidence="2" id="KW-1185">Reference proteome</keyword>
<evidence type="ECO:0000313" key="2">
    <source>
        <dbReference type="Proteomes" id="UP001148629"/>
    </source>
</evidence>
<evidence type="ECO:0000313" key="1">
    <source>
        <dbReference type="EMBL" id="KAJ3511133.1"/>
    </source>
</evidence>